<sequence length="508" mass="54322">IRNTFYSDSTSDHSVEFRDYSQITPSNISAPRTASWEEKCRTLQQPLLPNIPTTSEVPSFDKAWSGFMDNWTSLGDGAYPPIFSWPDTQLDRLMPQEGLIDQRTVLGVTSGPASAMTLNPALPQIIDTSLDFGDSKAGIAVPGTICDDYTTVSACASRIRQESSSGTVATGVGATMGLERSSLPLLTDTSAVQLTQGNLESLPTLQVGSASTGLSRNTFVLPEALTVSSPSVAPVATTCPSTTPSQVLDDDSPDHARVDAAQACTTSNPANRRSTNEENMKYRDPAFITRCLSGGSPRSSPPPMQYACSTESSVQSPKASRRTNTYTTLANLSDPVPEQVQSQLPLSSNSTESGEVREVSSLSRSLSQVKQSIADQTQLPSHKGTRYERAFTRRGHTDSSNIVSSAEGETSTKADVPVVVGNCAEVKREFDVVNDSQNATELKCDASVPSAEVDIVAQTAIGPFVANESRSVAAATATTATKKVGAEFLFAFDFLIMRLFMSIYIYVD</sequence>
<feature type="compositionally biased region" description="Polar residues" evidence="1">
    <location>
        <begin position="339"/>
        <end position="353"/>
    </location>
</feature>
<evidence type="ECO:0000313" key="3">
    <source>
        <dbReference type="Proteomes" id="UP000054560"/>
    </source>
</evidence>
<reference evidence="2 3" key="1">
    <citation type="submission" date="2011-02" db="EMBL/GenBank/DDBJ databases">
        <title>The Genome Sequence of Sphaeroforma arctica JP610.</title>
        <authorList>
            <consortium name="The Broad Institute Genome Sequencing Platform"/>
            <person name="Russ C."/>
            <person name="Cuomo C."/>
            <person name="Young S.K."/>
            <person name="Zeng Q."/>
            <person name="Gargeya S."/>
            <person name="Alvarado L."/>
            <person name="Berlin A."/>
            <person name="Chapman S.B."/>
            <person name="Chen Z."/>
            <person name="Freedman E."/>
            <person name="Gellesch M."/>
            <person name="Goldberg J."/>
            <person name="Griggs A."/>
            <person name="Gujja S."/>
            <person name="Heilman E."/>
            <person name="Heiman D."/>
            <person name="Howarth C."/>
            <person name="Mehta T."/>
            <person name="Neiman D."/>
            <person name="Pearson M."/>
            <person name="Roberts A."/>
            <person name="Saif S."/>
            <person name="Shea T."/>
            <person name="Shenoy N."/>
            <person name="Sisk P."/>
            <person name="Stolte C."/>
            <person name="Sykes S."/>
            <person name="White J."/>
            <person name="Yandava C."/>
            <person name="Burger G."/>
            <person name="Gray M.W."/>
            <person name="Holland P.W.H."/>
            <person name="King N."/>
            <person name="Lang F.B.F."/>
            <person name="Roger A.J."/>
            <person name="Ruiz-Trillo I."/>
            <person name="Haas B."/>
            <person name="Nusbaum C."/>
            <person name="Birren B."/>
        </authorList>
    </citation>
    <scope>NUCLEOTIDE SEQUENCE [LARGE SCALE GENOMIC DNA]</scope>
    <source>
        <strain evidence="2 3">JP610</strain>
    </source>
</reference>
<name>A0A0L0FEK7_9EUKA</name>
<feature type="compositionally biased region" description="Basic and acidic residues" evidence="1">
    <location>
        <begin position="385"/>
        <end position="397"/>
    </location>
</feature>
<dbReference type="Proteomes" id="UP000054560">
    <property type="component" value="Unassembled WGS sequence"/>
</dbReference>
<accession>A0A0L0FEK7</accession>
<feature type="compositionally biased region" description="Polar residues" evidence="1">
    <location>
        <begin position="398"/>
        <end position="409"/>
    </location>
</feature>
<feature type="non-terminal residue" evidence="2">
    <location>
        <position position="1"/>
    </location>
</feature>
<feature type="region of interest" description="Disordered" evidence="1">
    <location>
        <begin position="290"/>
        <end position="409"/>
    </location>
</feature>
<dbReference type="GeneID" id="25912775"/>
<feature type="compositionally biased region" description="Polar residues" evidence="1">
    <location>
        <begin position="307"/>
        <end position="331"/>
    </location>
</feature>
<keyword evidence="3" id="KW-1185">Reference proteome</keyword>
<dbReference type="RefSeq" id="XP_014149099.1">
    <property type="nucleotide sequence ID" value="XM_014293624.1"/>
</dbReference>
<organism evidence="2 3">
    <name type="scientific">Sphaeroforma arctica JP610</name>
    <dbReference type="NCBI Taxonomy" id="667725"/>
    <lineage>
        <taxon>Eukaryota</taxon>
        <taxon>Ichthyosporea</taxon>
        <taxon>Ichthyophonida</taxon>
        <taxon>Sphaeroforma</taxon>
    </lineage>
</organism>
<protein>
    <submittedName>
        <fullName evidence="2">Uncharacterized protein</fullName>
    </submittedName>
</protein>
<proteinExistence type="predicted"/>
<gene>
    <name evidence="2" type="ORF">SARC_12271</name>
</gene>
<dbReference type="EMBL" id="KQ243784">
    <property type="protein sequence ID" value="KNC75197.1"/>
    <property type="molecule type" value="Genomic_DNA"/>
</dbReference>
<evidence type="ECO:0000256" key="1">
    <source>
        <dbReference type="SAM" id="MobiDB-lite"/>
    </source>
</evidence>
<dbReference type="AlphaFoldDB" id="A0A0L0FEK7"/>
<evidence type="ECO:0000313" key="2">
    <source>
        <dbReference type="EMBL" id="KNC75197.1"/>
    </source>
</evidence>
<feature type="compositionally biased region" description="Polar residues" evidence="1">
    <location>
        <begin position="368"/>
        <end position="380"/>
    </location>
</feature>